<accession>A0ABS1QVK3</accession>
<evidence type="ECO:0000259" key="4">
    <source>
        <dbReference type="Pfam" id="PF01965"/>
    </source>
</evidence>
<protein>
    <submittedName>
        <fullName evidence="5">Type 1 glutamine amidotransferase domain-containing protein</fullName>
    </submittedName>
</protein>
<reference evidence="6" key="1">
    <citation type="submission" date="2021-01" db="EMBL/GenBank/DDBJ databases">
        <title>Genome public.</title>
        <authorList>
            <person name="Liu C."/>
            <person name="Sun Q."/>
        </authorList>
    </citation>
    <scope>NUCLEOTIDE SEQUENCE [LARGE SCALE GENOMIC DNA]</scope>
    <source>
        <strain evidence="6">CGMCC 1.18722</strain>
    </source>
</reference>
<evidence type="ECO:0000256" key="1">
    <source>
        <dbReference type="ARBA" id="ARBA00023016"/>
    </source>
</evidence>
<dbReference type="RefSeq" id="WP_202087083.1">
    <property type="nucleotide sequence ID" value="NZ_JAERTZ010000026.1"/>
</dbReference>
<dbReference type="InterPro" id="IPR029062">
    <property type="entry name" value="Class_I_gatase-like"/>
</dbReference>
<organism evidence="5 6">
    <name type="scientific">Zobellella iuensis</name>
    <dbReference type="NCBI Taxonomy" id="2803811"/>
    <lineage>
        <taxon>Bacteria</taxon>
        <taxon>Pseudomonadati</taxon>
        <taxon>Pseudomonadota</taxon>
        <taxon>Gammaproteobacteria</taxon>
        <taxon>Aeromonadales</taxon>
        <taxon>Aeromonadaceae</taxon>
        <taxon>Zobellella</taxon>
    </lineage>
</organism>
<dbReference type="Gene3D" id="3.40.50.880">
    <property type="match status" value="1"/>
</dbReference>
<keyword evidence="6" id="KW-1185">Reference proteome</keyword>
<evidence type="ECO:0000313" key="6">
    <source>
        <dbReference type="Proteomes" id="UP000638570"/>
    </source>
</evidence>
<dbReference type="PANTHER" id="PTHR48094:SF11">
    <property type="entry name" value="GLUTATHIONE-INDEPENDENT GLYOXALASE HSP31-RELATED"/>
    <property type="match status" value="1"/>
</dbReference>
<gene>
    <name evidence="5" type="ORF">JKV55_14260</name>
</gene>
<evidence type="ECO:0000256" key="3">
    <source>
        <dbReference type="ARBA" id="ARBA00038493"/>
    </source>
</evidence>
<dbReference type="EMBL" id="JAERTZ010000026">
    <property type="protein sequence ID" value="MBL1378481.1"/>
    <property type="molecule type" value="Genomic_DNA"/>
</dbReference>
<dbReference type="Pfam" id="PF01965">
    <property type="entry name" value="DJ-1_PfpI"/>
    <property type="match status" value="1"/>
</dbReference>
<keyword evidence="1" id="KW-0346">Stress response</keyword>
<sequence>MKQKILVVVTSVEKYPNLNRATGLWLGEAVHFVSKMEEAGYRVDYVSPRGGYTPIDPHSLAMADELDWQWYQNKAFMNRLGSTLSPAEVDPDDYGVVYYAGGHGVIWDFPDNEALQLIGQRIYEGGGIVASVCHGAAGLFNIRLADGSLLIKGKEVTGFSNEEEKLAELDQFVPFLTEDELVKRGALYQKAEAPWLPLAVSDQRLVTGQNPASGGPVAELVLLELEG</sequence>
<dbReference type="PANTHER" id="PTHR48094">
    <property type="entry name" value="PROTEIN/NUCLEIC ACID DEGLYCASE DJ-1-RELATED"/>
    <property type="match status" value="1"/>
</dbReference>
<comment type="similarity">
    <text evidence="3">Belongs to the peptidase C56 family. HSP31-like subfamily.</text>
</comment>
<dbReference type="Proteomes" id="UP000638570">
    <property type="component" value="Unassembled WGS sequence"/>
</dbReference>
<evidence type="ECO:0000256" key="2">
    <source>
        <dbReference type="ARBA" id="ARBA00023239"/>
    </source>
</evidence>
<dbReference type="InterPro" id="IPR050325">
    <property type="entry name" value="Prot/Nucl_acid_deglycase"/>
</dbReference>
<comment type="caution">
    <text evidence="5">The sequence shown here is derived from an EMBL/GenBank/DDBJ whole genome shotgun (WGS) entry which is preliminary data.</text>
</comment>
<evidence type="ECO:0000313" key="5">
    <source>
        <dbReference type="EMBL" id="MBL1378481.1"/>
    </source>
</evidence>
<keyword evidence="2" id="KW-0456">Lyase</keyword>
<dbReference type="CDD" id="cd03141">
    <property type="entry name" value="GATase1_Hsp31_like"/>
    <property type="match status" value="1"/>
</dbReference>
<dbReference type="SUPFAM" id="SSF52317">
    <property type="entry name" value="Class I glutamine amidotransferase-like"/>
    <property type="match status" value="1"/>
</dbReference>
<keyword evidence="5" id="KW-0315">Glutamine amidotransferase</keyword>
<feature type="domain" description="DJ-1/PfpI" evidence="4">
    <location>
        <begin position="28"/>
        <end position="213"/>
    </location>
</feature>
<name>A0ABS1QVK3_9GAMM</name>
<proteinExistence type="inferred from homology"/>
<dbReference type="InterPro" id="IPR002818">
    <property type="entry name" value="DJ-1/PfpI"/>
</dbReference>